<dbReference type="AlphaFoldDB" id="A0A6A4C4R2"/>
<evidence type="ECO:0000313" key="3">
    <source>
        <dbReference type="Proteomes" id="UP000434957"/>
    </source>
</evidence>
<reference evidence="2 3" key="1">
    <citation type="submission" date="2018-08" db="EMBL/GenBank/DDBJ databases">
        <title>Genomic investigation of the strawberry pathogen Phytophthora fragariae indicates pathogenicity is determined by transcriptional variation in three key races.</title>
        <authorList>
            <person name="Adams T.M."/>
            <person name="Armitage A.D."/>
            <person name="Sobczyk M.K."/>
            <person name="Bates H.J."/>
            <person name="Dunwell J.M."/>
            <person name="Nellist C.F."/>
            <person name="Harrison R.J."/>
        </authorList>
    </citation>
    <scope>NUCLEOTIDE SEQUENCE [LARGE SCALE GENOMIC DNA]</scope>
    <source>
        <strain evidence="2 3">SCRP333</strain>
    </source>
</reference>
<organism evidence="2 3">
    <name type="scientific">Phytophthora rubi</name>
    <dbReference type="NCBI Taxonomy" id="129364"/>
    <lineage>
        <taxon>Eukaryota</taxon>
        <taxon>Sar</taxon>
        <taxon>Stramenopiles</taxon>
        <taxon>Oomycota</taxon>
        <taxon>Peronosporomycetes</taxon>
        <taxon>Peronosporales</taxon>
        <taxon>Peronosporaceae</taxon>
        <taxon>Phytophthora</taxon>
    </lineage>
</organism>
<sequence>MREVFNAHAELKAMCAEDTVSNRLRRYMKRLEAKRMKAAKQQAAKQELMERRAMRQEDVAALKARRVEQRSDAAQRTVEGKIAARNPKKARQAANHKSGRRPAALEGEASKPQRKRRALHDITDAIQNLS</sequence>
<protein>
    <submittedName>
        <fullName evidence="2">Uncharacterized protein</fullName>
    </submittedName>
</protein>
<proteinExistence type="predicted"/>
<comment type="caution">
    <text evidence="2">The sequence shown here is derived from an EMBL/GenBank/DDBJ whole genome shotgun (WGS) entry which is preliminary data.</text>
</comment>
<gene>
    <name evidence="2" type="ORF">PR003_g27057</name>
</gene>
<evidence type="ECO:0000313" key="2">
    <source>
        <dbReference type="EMBL" id="KAE9283701.1"/>
    </source>
</evidence>
<keyword evidence="3" id="KW-1185">Reference proteome</keyword>
<feature type="compositionally biased region" description="Basic and acidic residues" evidence="1">
    <location>
        <begin position="64"/>
        <end position="73"/>
    </location>
</feature>
<dbReference type="EMBL" id="QXFT01003661">
    <property type="protein sequence ID" value="KAE9283701.1"/>
    <property type="molecule type" value="Genomic_DNA"/>
</dbReference>
<evidence type="ECO:0000256" key="1">
    <source>
        <dbReference type="SAM" id="MobiDB-lite"/>
    </source>
</evidence>
<accession>A0A6A4C4R2</accession>
<name>A0A6A4C4R2_9STRA</name>
<dbReference type="Proteomes" id="UP000434957">
    <property type="component" value="Unassembled WGS sequence"/>
</dbReference>
<feature type="region of interest" description="Disordered" evidence="1">
    <location>
        <begin position="64"/>
        <end position="130"/>
    </location>
</feature>